<gene>
    <name evidence="3" type="ORF">CK203_029385</name>
</gene>
<dbReference type="PANTHER" id="PTHR34427">
    <property type="entry name" value="DUF4283 DOMAIN PROTEIN"/>
    <property type="match status" value="1"/>
</dbReference>
<dbReference type="InterPro" id="IPR025558">
    <property type="entry name" value="DUF4283"/>
</dbReference>
<sequence length="522" mass="57839">MSVASPGGKCWFGVELKTFEIGIEEFKGKVCGKICERGPKFSSWIRFGGKGLPLLLKGVESCCGLKERAPFWKFWLKGDRDYSLEICSNRAGRFLFCVVRDAENKIFTLAFLEGRGLVGGWKLLASKLRSLGISPLQGNGALLEKIEKEVLDRNEELLGKCLVGNWEGDTGRLPDLVSFGLWAKNSWLLEGNLWLSDMGGNLLLMEFEFADEAERVSKSGVRCFKGRSFCLKRWNPSVGCLKGGGGVRLVWVSILGLPLHLWGRNLFKRFGDFCGRFVAVDENTVERRNLQWARVLVKIRECPASPLCFPLMVLVRGSIRMMRWPLHALREAWAPCLLLQKPLCCQKSYPRLSWGVMPLPWTRLKLLRALPKPAKVPLCCAKAFGPGLEKALVSAKFGPPFKPNALAPSSDLGQGSPKCPSCLRKSAFAPTPCTVGTPRMEATTSPVAEISFPAETHSSQGKPSFPPNSSRGEYASSSTPFWAMGTEREVGSFSGLVELSPREAEASLNSLSMISEMDRRWY</sequence>
<feature type="domain" description="DUF4283" evidence="2">
    <location>
        <begin position="154"/>
        <end position="240"/>
    </location>
</feature>
<reference evidence="3 4" key="1">
    <citation type="journal article" date="2018" name="PLoS Genet.">
        <title>Population sequencing reveals clonal diversity and ancestral inbreeding in the grapevine cultivar Chardonnay.</title>
        <authorList>
            <person name="Roach M.J."/>
            <person name="Johnson D.L."/>
            <person name="Bohlmann J."/>
            <person name="van Vuuren H.J."/>
            <person name="Jones S.J."/>
            <person name="Pretorius I.S."/>
            <person name="Schmidt S.A."/>
            <person name="Borneman A.R."/>
        </authorList>
    </citation>
    <scope>NUCLEOTIDE SEQUENCE [LARGE SCALE GENOMIC DNA]</scope>
    <source>
        <strain evidence="4">cv. Chardonnay</strain>
        <tissue evidence="3">Leaf</tissue>
    </source>
</reference>
<feature type="compositionally biased region" description="Polar residues" evidence="1">
    <location>
        <begin position="456"/>
        <end position="473"/>
    </location>
</feature>
<dbReference type="AlphaFoldDB" id="A0A438HX57"/>
<dbReference type="Proteomes" id="UP000288805">
    <property type="component" value="Unassembled WGS sequence"/>
</dbReference>
<name>A0A438HX57_VITVI</name>
<proteinExistence type="predicted"/>
<dbReference type="EMBL" id="QGNW01000168">
    <property type="protein sequence ID" value="RVW89043.1"/>
    <property type="molecule type" value="Genomic_DNA"/>
</dbReference>
<evidence type="ECO:0000259" key="2">
    <source>
        <dbReference type="Pfam" id="PF14111"/>
    </source>
</evidence>
<feature type="region of interest" description="Disordered" evidence="1">
    <location>
        <begin position="452"/>
        <end position="473"/>
    </location>
</feature>
<accession>A0A438HX57</accession>
<comment type="caution">
    <text evidence="3">The sequence shown here is derived from an EMBL/GenBank/DDBJ whole genome shotgun (WGS) entry which is preliminary data.</text>
</comment>
<evidence type="ECO:0000256" key="1">
    <source>
        <dbReference type="SAM" id="MobiDB-lite"/>
    </source>
</evidence>
<protein>
    <recommendedName>
        <fullName evidence="2">DUF4283 domain-containing protein</fullName>
    </recommendedName>
</protein>
<dbReference type="PANTHER" id="PTHR34427:SF5">
    <property type="entry name" value="DUF4283 DOMAIN-CONTAINING PROTEIN"/>
    <property type="match status" value="1"/>
</dbReference>
<organism evidence="3 4">
    <name type="scientific">Vitis vinifera</name>
    <name type="common">Grape</name>
    <dbReference type="NCBI Taxonomy" id="29760"/>
    <lineage>
        <taxon>Eukaryota</taxon>
        <taxon>Viridiplantae</taxon>
        <taxon>Streptophyta</taxon>
        <taxon>Embryophyta</taxon>
        <taxon>Tracheophyta</taxon>
        <taxon>Spermatophyta</taxon>
        <taxon>Magnoliopsida</taxon>
        <taxon>eudicotyledons</taxon>
        <taxon>Gunneridae</taxon>
        <taxon>Pentapetalae</taxon>
        <taxon>rosids</taxon>
        <taxon>Vitales</taxon>
        <taxon>Vitaceae</taxon>
        <taxon>Viteae</taxon>
        <taxon>Vitis</taxon>
    </lineage>
</organism>
<dbReference type="Pfam" id="PF14111">
    <property type="entry name" value="DUF4283"/>
    <property type="match status" value="1"/>
</dbReference>
<evidence type="ECO:0000313" key="4">
    <source>
        <dbReference type="Proteomes" id="UP000288805"/>
    </source>
</evidence>
<evidence type="ECO:0000313" key="3">
    <source>
        <dbReference type="EMBL" id="RVW89043.1"/>
    </source>
</evidence>